<protein>
    <submittedName>
        <fullName evidence="1">Uncharacterized protein</fullName>
    </submittedName>
</protein>
<comment type="caution">
    <text evidence="1">The sequence shown here is derived from an EMBL/GenBank/DDBJ whole genome shotgun (WGS) entry which is preliminary data.</text>
</comment>
<sequence>MTPSALLQEPVTVQIEGITPPATFTRLSSALDALWKSLRALPLGFDQYHAARHVLGPGEEHQVEQALAQDGEVTHRITMSGRSHVVSVRTTAVDR</sequence>
<evidence type="ECO:0000313" key="1">
    <source>
        <dbReference type="EMBL" id="GAA1500919.1"/>
    </source>
</evidence>
<keyword evidence="2" id="KW-1185">Reference proteome</keyword>
<reference evidence="1 2" key="1">
    <citation type="journal article" date="2019" name="Int. J. Syst. Evol. Microbiol.">
        <title>The Global Catalogue of Microorganisms (GCM) 10K type strain sequencing project: providing services to taxonomists for standard genome sequencing and annotation.</title>
        <authorList>
            <consortium name="The Broad Institute Genomics Platform"/>
            <consortium name="The Broad Institute Genome Sequencing Center for Infectious Disease"/>
            <person name="Wu L."/>
            <person name="Ma J."/>
        </authorList>
    </citation>
    <scope>NUCLEOTIDE SEQUENCE [LARGE SCALE GENOMIC DNA]</scope>
    <source>
        <strain evidence="1 2">JCM 14560</strain>
    </source>
</reference>
<organism evidence="1 2">
    <name type="scientific">Kitasatospora kazusensis</name>
    <dbReference type="NCBI Taxonomy" id="407974"/>
    <lineage>
        <taxon>Bacteria</taxon>
        <taxon>Bacillati</taxon>
        <taxon>Actinomycetota</taxon>
        <taxon>Actinomycetes</taxon>
        <taxon>Kitasatosporales</taxon>
        <taxon>Streptomycetaceae</taxon>
        <taxon>Kitasatospora</taxon>
    </lineage>
</organism>
<evidence type="ECO:0000313" key="2">
    <source>
        <dbReference type="Proteomes" id="UP001422759"/>
    </source>
</evidence>
<accession>A0ABN1ZLU4</accession>
<proteinExistence type="predicted"/>
<dbReference type="EMBL" id="BAAANT010000078">
    <property type="protein sequence ID" value="GAA1500919.1"/>
    <property type="molecule type" value="Genomic_DNA"/>
</dbReference>
<dbReference type="Proteomes" id="UP001422759">
    <property type="component" value="Unassembled WGS sequence"/>
</dbReference>
<name>A0ABN1ZLU4_9ACTN</name>
<gene>
    <name evidence="1" type="ORF">GCM10009760_63210</name>
</gene>